<protein>
    <submittedName>
        <fullName evidence="1">Uncharacterized protein</fullName>
    </submittedName>
</protein>
<evidence type="ECO:0000313" key="1">
    <source>
        <dbReference type="EMBL" id="MBX64435.1"/>
    </source>
</evidence>
<accession>A0A2P2QBT5</accession>
<dbReference type="EMBL" id="GGEC01083951">
    <property type="protein sequence ID" value="MBX64435.1"/>
    <property type="molecule type" value="Transcribed_RNA"/>
</dbReference>
<reference evidence="1" key="1">
    <citation type="submission" date="2018-02" db="EMBL/GenBank/DDBJ databases">
        <title>Rhizophora mucronata_Transcriptome.</title>
        <authorList>
            <person name="Meera S.P."/>
            <person name="Sreeshan A."/>
            <person name="Augustine A."/>
        </authorList>
    </citation>
    <scope>NUCLEOTIDE SEQUENCE</scope>
    <source>
        <tissue evidence="1">Leaf</tissue>
    </source>
</reference>
<organism evidence="1">
    <name type="scientific">Rhizophora mucronata</name>
    <name type="common">Asiatic mangrove</name>
    <dbReference type="NCBI Taxonomy" id="61149"/>
    <lineage>
        <taxon>Eukaryota</taxon>
        <taxon>Viridiplantae</taxon>
        <taxon>Streptophyta</taxon>
        <taxon>Embryophyta</taxon>
        <taxon>Tracheophyta</taxon>
        <taxon>Spermatophyta</taxon>
        <taxon>Magnoliopsida</taxon>
        <taxon>eudicotyledons</taxon>
        <taxon>Gunneridae</taxon>
        <taxon>Pentapetalae</taxon>
        <taxon>rosids</taxon>
        <taxon>fabids</taxon>
        <taxon>Malpighiales</taxon>
        <taxon>Rhizophoraceae</taxon>
        <taxon>Rhizophora</taxon>
    </lineage>
</organism>
<name>A0A2P2QBT5_RHIMU</name>
<sequence>MLNFDSWGVMIRFFPFLDVGTPYLA</sequence>
<dbReference type="AlphaFoldDB" id="A0A2P2QBT5"/>
<proteinExistence type="predicted"/>